<dbReference type="PANTHER" id="PTHR31157">
    <property type="entry name" value="SCP DOMAIN-CONTAINING PROTEIN"/>
    <property type="match status" value="1"/>
</dbReference>
<dbReference type="RefSeq" id="WP_309599144.1">
    <property type="nucleotide sequence ID" value="NZ_FXAE01000003.1"/>
</dbReference>
<name>A0ABY1LSP3_9BACL</name>
<reference evidence="2 3" key="1">
    <citation type="submission" date="2017-04" db="EMBL/GenBank/DDBJ databases">
        <authorList>
            <person name="Varghese N."/>
            <person name="Submissions S."/>
        </authorList>
    </citation>
    <scope>NUCLEOTIDE SEQUENCE [LARGE SCALE GENOMIC DNA]</scope>
    <source>
        <strain evidence="2 3">J12</strain>
    </source>
</reference>
<keyword evidence="3" id="KW-1185">Reference proteome</keyword>
<dbReference type="Gene3D" id="3.40.33.10">
    <property type="entry name" value="CAP"/>
    <property type="match status" value="1"/>
</dbReference>
<organism evidence="2 3">
    <name type="scientific">Paenibacillus barengoltzii J12</name>
    <dbReference type="NCBI Taxonomy" id="935846"/>
    <lineage>
        <taxon>Bacteria</taxon>
        <taxon>Bacillati</taxon>
        <taxon>Bacillota</taxon>
        <taxon>Bacilli</taxon>
        <taxon>Bacillales</taxon>
        <taxon>Paenibacillaceae</taxon>
        <taxon>Paenibacillus</taxon>
    </lineage>
</organism>
<protein>
    <submittedName>
        <fullName evidence="2">Uncharacterized protein, YkwD family</fullName>
    </submittedName>
</protein>
<feature type="domain" description="SCP" evidence="1">
    <location>
        <begin position="67"/>
        <end position="177"/>
    </location>
</feature>
<sequence length="181" mass="19818">MMKKWSKIGLSGLLVAALVLVMTTGQGGTGFGTETAHAAAAASNSSQSKLLAAVYLKIQTENASKVVELVNKERKKAGLKPLIVHTNLSKMAKIKAIDMFKTDYFSHTSPKYGSPFDMMDAFNITYIYAGENIGKGQRSAEEVVKDWMDSPGHKANILNPKYKLIGVGYYNGYWVQEFIGK</sequence>
<proteinExistence type="predicted"/>
<dbReference type="InterPro" id="IPR035940">
    <property type="entry name" value="CAP_sf"/>
</dbReference>
<evidence type="ECO:0000313" key="3">
    <source>
        <dbReference type="Proteomes" id="UP000192939"/>
    </source>
</evidence>
<comment type="caution">
    <text evidence="2">The sequence shown here is derived from an EMBL/GenBank/DDBJ whole genome shotgun (WGS) entry which is preliminary data.</text>
</comment>
<gene>
    <name evidence="2" type="ORF">SAMN02744124_00467</name>
</gene>
<evidence type="ECO:0000259" key="1">
    <source>
        <dbReference type="Pfam" id="PF00188"/>
    </source>
</evidence>
<dbReference type="PANTHER" id="PTHR31157:SF1">
    <property type="entry name" value="SCP DOMAIN-CONTAINING PROTEIN"/>
    <property type="match status" value="1"/>
</dbReference>
<dbReference type="Pfam" id="PF00188">
    <property type="entry name" value="CAP"/>
    <property type="match status" value="1"/>
</dbReference>
<evidence type="ECO:0000313" key="2">
    <source>
        <dbReference type="EMBL" id="SME96032.1"/>
    </source>
</evidence>
<dbReference type="SUPFAM" id="SSF55797">
    <property type="entry name" value="PR-1-like"/>
    <property type="match status" value="1"/>
</dbReference>
<dbReference type="Proteomes" id="UP000192939">
    <property type="component" value="Unassembled WGS sequence"/>
</dbReference>
<dbReference type="InterPro" id="IPR014044">
    <property type="entry name" value="CAP_dom"/>
</dbReference>
<accession>A0ABY1LSP3</accession>
<dbReference type="EMBL" id="FXAE01000003">
    <property type="protein sequence ID" value="SME96032.1"/>
    <property type="molecule type" value="Genomic_DNA"/>
</dbReference>
<dbReference type="CDD" id="cd05379">
    <property type="entry name" value="CAP_bacterial"/>
    <property type="match status" value="1"/>
</dbReference>